<accession>A0A6G1DY46</accession>
<evidence type="ECO:0000256" key="1">
    <source>
        <dbReference type="SAM" id="MobiDB-lite"/>
    </source>
</evidence>
<proteinExistence type="predicted"/>
<dbReference type="PANTHER" id="PTHR33207">
    <property type="entry name" value="F-BOX DOMAIN CONTAINING PROTEIN-RELATED"/>
    <property type="match status" value="1"/>
</dbReference>
<dbReference type="Pfam" id="PF23635">
    <property type="entry name" value="Beta-prop_AT5G49610-like"/>
    <property type="match status" value="1"/>
</dbReference>
<dbReference type="EMBL" id="SPHZ02000005">
    <property type="protein sequence ID" value="KAF0917306.1"/>
    <property type="molecule type" value="Genomic_DNA"/>
</dbReference>
<dbReference type="Proteomes" id="UP000479710">
    <property type="component" value="Unassembled WGS sequence"/>
</dbReference>
<dbReference type="InterPro" id="IPR036047">
    <property type="entry name" value="F-box-like_dom_sf"/>
</dbReference>
<dbReference type="InterPro" id="IPR056594">
    <property type="entry name" value="AT5G49610-like_b-prop"/>
</dbReference>
<name>A0A6G1DY46_9ORYZ</name>
<comment type="caution">
    <text evidence="3">The sequence shown here is derived from an EMBL/GenBank/DDBJ whole genome shotgun (WGS) entry which is preliminary data.</text>
</comment>
<dbReference type="SUPFAM" id="SSF81383">
    <property type="entry name" value="F-box domain"/>
    <property type="match status" value="1"/>
</dbReference>
<dbReference type="AlphaFoldDB" id="A0A6G1DY46"/>
<reference evidence="3 4" key="1">
    <citation type="submission" date="2019-11" db="EMBL/GenBank/DDBJ databases">
        <title>Whole genome sequence of Oryza granulata.</title>
        <authorList>
            <person name="Li W."/>
        </authorList>
    </citation>
    <scope>NUCLEOTIDE SEQUENCE [LARGE SCALE GENOMIC DNA]</scope>
    <source>
        <strain evidence="4">cv. Menghai</strain>
        <tissue evidence="3">Leaf</tissue>
    </source>
</reference>
<evidence type="ECO:0000259" key="2">
    <source>
        <dbReference type="Pfam" id="PF23635"/>
    </source>
</evidence>
<evidence type="ECO:0000313" key="3">
    <source>
        <dbReference type="EMBL" id="KAF0917306.1"/>
    </source>
</evidence>
<feature type="region of interest" description="Disordered" evidence="1">
    <location>
        <begin position="1"/>
        <end position="21"/>
    </location>
</feature>
<keyword evidence="4" id="KW-1185">Reference proteome</keyword>
<feature type="domain" description="F-box protein AT5G49610-like beta-propeller" evidence="2">
    <location>
        <begin position="125"/>
        <end position="320"/>
    </location>
</feature>
<evidence type="ECO:0000313" key="4">
    <source>
        <dbReference type="Proteomes" id="UP000479710"/>
    </source>
</evidence>
<dbReference type="OrthoDB" id="635990at2759"/>
<gene>
    <name evidence="3" type="ORF">E2562_017482</name>
</gene>
<protein>
    <recommendedName>
        <fullName evidence="2">F-box protein AT5G49610-like beta-propeller domain-containing protein</fullName>
    </recommendedName>
</protein>
<organism evidence="3 4">
    <name type="scientific">Oryza meyeriana var. granulata</name>
    <dbReference type="NCBI Taxonomy" id="110450"/>
    <lineage>
        <taxon>Eukaryota</taxon>
        <taxon>Viridiplantae</taxon>
        <taxon>Streptophyta</taxon>
        <taxon>Embryophyta</taxon>
        <taxon>Tracheophyta</taxon>
        <taxon>Spermatophyta</taxon>
        <taxon>Magnoliopsida</taxon>
        <taxon>Liliopsida</taxon>
        <taxon>Poales</taxon>
        <taxon>Poaceae</taxon>
        <taxon>BOP clade</taxon>
        <taxon>Oryzoideae</taxon>
        <taxon>Oryzeae</taxon>
        <taxon>Oryzinae</taxon>
        <taxon>Oryza</taxon>
        <taxon>Oryza meyeriana</taxon>
    </lineage>
</organism>
<dbReference type="Gene3D" id="1.20.1280.50">
    <property type="match status" value="1"/>
</dbReference>
<sequence length="383" mass="42794">MKAKKRKLVTSTPPPPPPLTTISSLPDDIVADILLRLPSAASIARALFASKHWWRVACSPTFFRRLRAVHAYPLLLGHFAAQASSPLPLFHPARLHSDSVLAAMVRRGDFFLTRLQVFGRCTLEDSRDGLLLFSSRTKLIVFDPVGHHTVPIRRPPRRSFPYHGYAAHTFCFFPDITTGGAEAECFRVVSLQHRRQSVRAEVFDYGTRSWTIHPGTALRPARSHGNQLFPAMHAAGRIYWKYRTEPILLALDAKTMRFLYVRTPPGVTSRSPYAVGERDDGACCLVHVAHGAPDGCPRLQVWLHCVVGGNEVEPWVLVRDEPLRLRSALRGRVRQVRAVAGGVVLLCFTGSSAHLPHVAFRLKNLKVEAEFTCRGSARPYLLQ</sequence>